<evidence type="ECO:0000256" key="6">
    <source>
        <dbReference type="ARBA" id="ARBA00023163"/>
    </source>
</evidence>
<dbReference type="InterPro" id="IPR036388">
    <property type="entry name" value="WH-like_DNA-bd_sf"/>
</dbReference>
<dbReference type="Pfam" id="PF01475">
    <property type="entry name" value="FUR"/>
    <property type="match status" value="1"/>
</dbReference>
<evidence type="ECO:0000256" key="5">
    <source>
        <dbReference type="ARBA" id="ARBA00023125"/>
    </source>
</evidence>
<protein>
    <submittedName>
        <fullName evidence="7">Fur family transcriptional regulator</fullName>
    </submittedName>
</protein>
<evidence type="ECO:0000313" key="8">
    <source>
        <dbReference type="Proteomes" id="UP001595756"/>
    </source>
</evidence>
<dbReference type="Proteomes" id="UP001595756">
    <property type="component" value="Unassembled WGS sequence"/>
</dbReference>
<keyword evidence="4" id="KW-0805">Transcription regulation</keyword>
<gene>
    <name evidence="7" type="ORF">ACFO0J_04235</name>
</gene>
<dbReference type="EMBL" id="JBHSDY010000002">
    <property type="protein sequence ID" value="MFC4297247.1"/>
    <property type="molecule type" value="Genomic_DNA"/>
</dbReference>
<keyword evidence="2" id="KW-0678">Repressor</keyword>
<dbReference type="Gene3D" id="1.10.10.10">
    <property type="entry name" value="Winged helix-like DNA-binding domain superfamily/Winged helix DNA-binding domain"/>
    <property type="match status" value="1"/>
</dbReference>
<dbReference type="PANTHER" id="PTHR33202:SF6">
    <property type="entry name" value="ZINC UPTAKE REGULATION PROTEIN"/>
    <property type="match status" value="1"/>
</dbReference>
<name>A0ABV8RWL4_9BURK</name>
<reference evidence="8" key="1">
    <citation type="journal article" date="2019" name="Int. J. Syst. Evol. Microbiol.">
        <title>The Global Catalogue of Microorganisms (GCM) 10K type strain sequencing project: providing services to taxonomists for standard genome sequencing and annotation.</title>
        <authorList>
            <consortium name="The Broad Institute Genomics Platform"/>
            <consortium name="The Broad Institute Genome Sequencing Center for Infectious Disease"/>
            <person name="Wu L."/>
            <person name="Ma J."/>
        </authorList>
    </citation>
    <scope>NUCLEOTIDE SEQUENCE [LARGE SCALE GENOMIC DNA]</scope>
    <source>
        <strain evidence="8">CGMCC 1.19029</strain>
    </source>
</reference>
<evidence type="ECO:0000256" key="1">
    <source>
        <dbReference type="ARBA" id="ARBA00007957"/>
    </source>
</evidence>
<comment type="caution">
    <text evidence="7">The sequence shown here is derived from an EMBL/GenBank/DDBJ whole genome shotgun (WGS) entry which is preliminary data.</text>
</comment>
<evidence type="ECO:0000313" key="7">
    <source>
        <dbReference type="EMBL" id="MFC4297247.1"/>
    </source>
</evidence>
<evidence type="ECO:0000256" key="4">
    <source>
        <dbReference type="ARBA" id="ARBA00023015"/>
    </source>
</evidence>
<evidence type="ECO:0000256" key="2">
    <source>
        <dbReference type="ARBA" id="ARBA00022491"/>
    </source>
</evidence>
<dbReference type="InterPro" id="IPR043135">
    <property type="entry name" value="Fur_C"/>
</dbReference>
<dbReference type="Gene3D" id="3.30.1490.190">
    <property type="match status" value="1"/>
</dbReference>
<comment type="similarity">
    <text evidence="1">Belongs to the Fur family.</text>
</comment>
<organism evidence="7 8">
    <name type="scientific">Castellaniella hirudinis</name>
    <dbReference type="NCBI Taxonomy" id="1144617"/>
    <lineage>
        <taxon>Bacteria</taxon>
        <taxon>Pseudomonadati</taxon>
        <taxon>Pseudomonadota</taxon>
        <taxon>Betaproteobacteria</taxon>
        <taxon>Burkholderiales</taxon>
        <taxon>Alcaligenaceae</taxon>
        <taxon>Castellaniella</taxon>
    </lineage>
</organism>
<dbReference type="SUPFAM" id="SSF46785">
    <property type="entry name" value="Winged helix' DNA-binding domain"/>
    <property type="match status" value="1"/>
</dbReference>
<keyword evidence="3" id="KW-0862">Zinc</keyword>
<evidence type="ECO:0000256" key="3">
    <source>
        <dbReference type="ARBA" id="ARBA00022833"/>
    </source>
</evidence>
<dbReference type="InterPro" id="IPR002481">
    <property type="entry name" value="FUR"/>
</dbReference>
<sequence>MNRHAKLTGNQRRILQALSRADSPLGAYALLERVGLSGPAQVYRALDKLMALGLVRRLESLNAYVRSSERDASRPTAFAICDQCGHIDQLVDGSLAQCLQRLANGRAFEFRRAVIEVHGKCSACCASEQAGHD</sequence>
<proteinExistence type="inferred from homology"/>
<accession>A0ABV8RWL4</accession>
<keyword evidence="5" id="KW-0238">DNA-binding</keyword>
<keyword evidence="8" id="KW-1185">Reference proteome</keyword>
<dbReference type="InterPro" id="IPR036390">
    <property type="entry name" value="WH_DNA-bd_sf"/>
</dbReference>
<dbReference type="RefSeq" id="WP_376811802.1">
    <property type="nucleotide sequence ID" value="NZ_JBHSDY010000002.1"/>
</dbReference>
<dbReference type="PANTHER" id="PTHR33202">
    <property type="entry name" value="ZINC UPTAKE REGULATION PROTEIN"/>
    <property type="match status" value="1"/>
</dbReference>
<keyword evidence="6" id="KW-0804">Transcription</keyword>